<dbReference type="Proteomes" id="UP000054564">
    <property type="component" value="Unassembled WGS sequence"/>
</dbReference>
<keyword evidence="3" id="KW-1185">Reference proteome</keyword>
<accession>A0A0L0UTG3</accession>
<evidence type="ECO:0000256" key="1">
    <source>
        <dbReference type="SAM" id="MobiDB-lite"/>
    </source>
</evidence>
<dbReference type="EMBL" id="AJIL01000270">
    <property type="protein sequence ID" value="KNE90211.1"/>
    <property type="molecule type" value="Genomic_DNA"/>
</dbReference>
<reference evidence="3" key="1">
    <citation type="submission" date="2014-03" db="EMBL/GenBank/DDBJ databases">
        <title>The Genome Sequence of Puccinia striiformis f. sp. tritici PST-78.</title>
        <authorList>
            <consortium name="The Broad Institute Genome Sequencing Platform"/>
            <person name="Cuomo C."/>
            <person name="Hulbert S."/>
            <person name="Chen X."/>
            <person name="Walker B."/>
            <person name="Young S.K."/>
            <person name="Zeng Q."/>
            <person name="Gargeya S."/>
            <person name="Fitzgerald M."/>
            <person name="Haas B."/>
            <person name="Abouelleil A."/>
            <person name="Alvarado L."/>
            <person name="Arachchi H.M."/>
            <person name="Berlin A.M."/>
            <person name="Chapman S.B."/>
            <person name="Goldberg J."/>
            <person name="Griggs A."/>
            <person name="Gujja S."/>
            <person name="Hansen M."/>
            <person name="Howarth C."/>
            <person name="Imamovic A."/>
            <person name="Larimer J."/>
            <person name="McCowan C."/>
            <person name="Montmayeur A."/>
            <person name="Murphy C."/>
            <person name="Neiman D."/>
            <person name="Pearson M."/>
            <person name="Priest M."/>
            <person name="Roberts A."/>
            <person name="Saif S."/>
            <person name="Shea T."/>
            <person name="Sisk P."/>
            <person name="Sykes S."/>
            <person name="Wortman J."/>
            <person name="Nusbaum C."/>
            <person name="Birren B."/>
        </authorList>
    </citation>
    <scope>NUCLEOTIDE SEQUENCE [LARGE SCALE GENOMIC DNA]</scope>
    <source>
        <strain evidence="3">race PST-78</strain>
    </source>
</reference>
<sequence>MMVMRAQHPWFLGTTFLLTYYSKYSIGFPPTVTHAEAEPWGINAFGHVPELIWDEFDDLEPILDLQPVSPPSRTAPEVSDDLSDSLKIWQDILKAKDLETAMGFLGYSNDGTNHDTISPGIPVPSGPQSNRPLDPPHIGASADSELIVGHTALLSTKRSREEFEAHNGRQCMEEQQKAKKQIQGVLDSGDERLGPMGDVPDHNRSRKFEIMRWEAKWKPLFSWANASSGETKDSPIMRDFAARFDAEVEKLNNLRPSRLTTDLISLSDMPLDLHLIHDSDSIDSSQGSREFIIQLKRLRGRGKNYIKSMDRSKRRILDILEAMGLFHGLTVLHGLDPQILGNLKDLFAWFWSIFFEATEDGPPLFGLFKGTLEAAENAGKQFGSVKSEMSLVLANPKDLNPKDFFLYRLALSLIEYRYSMNASRLGECDRNTDHTGKFWIKMEDIRKSRQPGLEKSDKLSDELQKQILLYTGWNKSKLASFLQSLNDIAIKGVYDVYPDISQEIRDRLLTFTSRSKFDLNYGKKMNVKGSPIYLIPIYQREGTSTHQELFIGLLKFEEMSKPKYTKSNLTYARITKIHKSLIVILGIASKILGEQLKSDYTSLTDWFIGILFKGVHGQLPIFGWVTIPSTPDQSQLEQLFSRAHICLSKNLVDSRKQAGHQTHSISMSLFGIWYEDVALKDITLPEYHSFNGLLKKIASIINPKVFTSPLSANEYSAVVSQTVAPTAHSSVHTQQEHMSQDWEPSNHQN</sequence>
<comment type="caution">
    <text evidence="2">The sequence shown here is derived from an EMBL/GenBank/DDBJ whole genome shotgun (WGS) entry which is preliminary data.</text>
</comment>
<evidence type="ECO:0000313" key="3">
    <source>
        <dbReference type="Proteomes" id="UP000054564"/>
    </source>
</evidence>
<name>A0A0L0UTG3_9BASI</name>
<feature type="compositionally biased region" description="Basic and acidic residues" evidence="1">
    <location>
        <begin position="158"/>
        <end position="177"/>
    </location>
</feature>
<dbReference type="AlphaFoldDB" id="A0A0L0UTG3"/>
<protein>
    <submittedName>
        <fullName evidence="2">Uncharacterized protein</fullName>
    </submittedName>
</protein>
<evidence type="ECO:0000313" key="2">
    <source>
        <dbReference type="EMBL" id="KNE90211.1"/>
    </source>
</evidence>
<gene>
    <name evidence="2" type="ORF">PSTG_16354</name>
</gene>
<feature type="region of interest" description="Disordered" evidence="1">
    <location>
        <begin position="726"/>
        <end position="749"/>
    </location>
</feature>
<proteinExistence type="predicted"/>
<feature type="region of interest" description="Disordered" evidence="1">
    <location>
        <begin position="158"/>
        <end position="183"/>
    </location>
</feature>
<organism evidence="2 3">
    <name type="scientific">Puccinia striiformis f. sp. tritici PST-78</name>
    <dbReference type="NCBI Taxonomy" id="1165861"/>
    <lineage>
        <taxon>Eukaryota</taxon>
        <taxon>Fungi</taxon>
        <taxon>Dikarya</taxon>
        <taxon>Basidiomycota</taxon>
        <taxon>Pucciniomycotina</taxon>
        <taxon>Pucciniomycetes</taxon>
        <taxon>Pucciniales</taxon>
        <taxon>Pucciniaceae</taxon>
        <taxon>Puccinia</taxon>
    </lineage>
</organism>